<comment type="caution">
    <text evidence="1">The sequence shown here is derived from an EMBL/GenBank/DDBJ whole genome shotgun (WGS) entry which is preliminary data.</text>
</comment>
<dbReference type="Proteomes" id="UP000266723">
    <property type="component" value="Unassembled WGS sequence"/>
</dbReference>
<reference evidence="1 2" key="1">
    <citation type="journal article" date="2020" name="BMC Genomics">
        <title>Intraspecific diversification of the crop wild relative Brassica cretica Lam. using demographic model selection.</title>
        <authorList>
            <person name="Kioukis A."/>
            <person name="Michalopoulou V.A."/>
            <person name="Briers L."/>
            <person name="Pirintsos S."/>
            <person name="Studholme D.J."/>
            <person name="Pavlidis P."/>
            <person name="Sarris P.F."/>
        </authorList>
    </citation>
    <scope>NUCLEOTIDE SEQUENCE [LARGE SCALE GENOMIC DNA]</scope>
    <source>
        <strain evidence="2">cv. PFS-1207/04</strain>
    </source>
</reference>
<proteinExistence type="predicted"/>
<evidence type="ECO:0000313" key="2">
    <source>
        <dbReference type="Proteomes" id="UP000266723"/>
    </source>
</evidence>
<keyword evidence="2" id="KW-1185">Reference proteome</keyword>
<evidence type="ECO:0000313" key="1">
    <source>
        <dbReference type="EMBL" id="KAF3552065.1"/>
    </source>
</evidence>
<accession>A0ABQ7CJF3</accession>
<name>A0ABQ7CJF3_BRACR</name>
<protein>
    <submittedName>
        <fullName evidence="1">Uncharacterized protein</fullName>
    </submittedName>
</protein>
<dbReference type="EMBL" id="QGKV02000832">
    <property type="protein sequence ID" value="KAF3552065.1"/>
    <property type="molecule type" value="Genomic_DNA"/>
</dbReference>
<sequence length="109" mass="12122">MKNRPNIDLARGFVTPLQWVAPASPRVCHLASRCRSGFLRTSWIWHAMYPPRSILVAPVLESCRRDVGPIAGMLPRSERSLWYRAGVIPRSSGSLYASLVQSGCVTSLQ</sequence>
<organism evidence="1 2">
    <name type="scientific">Brassica cretica</name>
    <name type="common">Mustard</name>
    <dbReference type="NCBI Taxonomy" id="69181"/>
    <lineage>
        <taxon>Eukaryota</taxon>
        <taxon>Viridiplantae</taxon>
        <taxon>Streptophyta</taxon>
        <taxon>Embryophyta</taxon>
        <taxon>Tracheophyta</taxon>
        <taxon>Spermatophyta</taxon>
        <taxon>Magnoliopsida</taxon>
        <taxon>eudicotyledons</taxon>
        <taxon>Gunneridae</taxon>
        <taxon>Pentapetalae</taxon>
        <taxon>rosids</taxon>
        <taxon>malvids</taxon>
        <taxon>Brassicales</taxon>
        <taxon>Brassicaceae</taxon>
        <taxon>Brassiceae</taxon>
        <taxon>Brassica</taxon>
    </lineage>
</organism>
<gene>
    <name evidence="1" type="ORF">DY000_02006698</name>
</gene>